<name>A0A1G4G4T2_9BACT</name>
<evidence type="ECO:0000313" key="1">
    <source>
        <dbReference type="EMBL" id="SCM56064.1"/>
    </source>
</evidence>
<dbReference type="CDD" id="cd02440">
    <property type="entry name" value="AdoMet_MTases"/>
    <property type="match status" value="1"/>
</dbReference>
<dbReference type="Pfam" id="PF13489">
    <property type="entry name" value="Methyltransf_23"/>
    <property type="match status" value="1"/>
</dbReference>
<dbReference type="RefSeq" id="WP_071136192.1">
    <property type="nucleotide sequence ID" value="NZ_JAQVII010000025.1"/>
</dbReference>
<gene>
    <name evidence="1" type="ORF">ING2E5A_0705</name>
</gene>
<dbReference type="Gene3D" id="3.40.50.150">
    <property type="entry name" value="Vaccinia Virus protein VP39"/>
    <property type="match status" value="1"/>
</dbReference>
<dbReference type="STRING" id="1642646.ING2E5A_0705"/>
<sequence>MQNSNDKITNLAHWESYWANYQFEKIPRKMVFEPFVSRLRGSRSFIDIGGFPGVTAAYFFKQGIPDITILDHFMDTAVVRRFEAFHGLPEHTINCIGRDFFSYTSDRKYDVVFSSGFIEHFQDTWGVIARHVELLSENGHLLVLIPNFLGLNGKLQRWFDKENLDAHNLSSMEIPRLREIMQTFGLRDVEVDYLGKPMLWLEPKPANRRLRKWVKLLSYAVKLFPVKGRFLSPFVVIYARK</sequence>
<dbReference type="KEGG" id="pmuc:ING2E5A_0705"/>
<dbReference type="SUPFAM" id="SSF53335">
    <property type="entry name" value="S-adenosyl-L-methionine-dependent methyltransferases"/>
    <property type="match status" value="1"/>
</dbReference>
<reference evidence="1 2" key="1">
    <citation type="submission" date="2016-08" db="EMBL/GenBank/DDBJ databases">
        <authorList>
            <person name="Seilhamer J.J."/>
        </authorList>
    </citation>
    <scope>NUCLEOTIDE SEQUENCE [LARGE SCALE GENOMIC DNA]</scope>
    <source>
        <strain evidence="1">ING2-E5A</strain>
    </source>
</reference>
<evidence type="ECO:0000313" key="2">
    <source>
        <dbReference type="Proteomes" id="UP000178485"/>
    </source>
</evidence>
<dbReference type="EMBL" id="LT608328">
    <property type="protein sequence ID" value="SCM56064.1"/>
    <property type="molecule type" value="Genomic_DNA"/>
</dbReference>
<proteinExistence type="predicted"/>
<keyword evidence="2" id="KW-1185">Reference proteome</keyword>
<accession>A0A1G4G4T2</accession>
<dbReference type="InterPro" id="IPR029063">
    <property type="entry name" value="SAM-dependent_MTases_sf"/>
</dbReference>
<dbReference type="Proteomes" id="UP000178485">
    <property type="component" value="Chromosome i"/>
</dbReference>
<protein>
    <recommendedName>
        <fullName evidence="3">Methyltransferase domain-containing protein</fullName>
    </recommendedName>
</protein>
<evidence type="ECO:0008006" key="3">
    <source>
        <dbReference type="Google" id="ProtNLM"/>
    </source>
</evidence>
<organism evidence="1 2">
    <name type="scientific">Petrimonas mucosa</name>
    <dbReference type="NCBI Taxonomy" id="1642646"/>
    <lineage>
        <taxon>Bacteria</taxon>
        <taxon>Pseudomonadati</taxon>
        <taxon>Bacteroidota</taxon>
        <taxon>Bacteroidia</taxon>
        <taxon>Bacteroidales</taxon>
        <taxon>Dysgonomonadaceae</taxon>
        <taxon>Petrimonas</taxon>
    </lineage>
</organism>
<dbReference type="AlphaFoldDB" id="A0A1G4G4T2"/>